<dbReference type="EMBL" id="JAUSWK010000002">
    <property type="protein sequence ID" value="MDQ0565946.1"/>
    <property type="molecule type" value="Genomic_DNA"/>
</dbReference>
<name>A0ABU0N933_9SPHN</name>
<protein>
    <submittedName>
        <fullName evidence="4">Pyruvate/2-oxoglutarate dehydrogenase complex dihydrolipoamide dehydrogenase (E3) component</fullName>
    </submittedName>
</protein>
<keyword evidence="5" id="KW-1185">Reference proteome</keyword>
<gene>
    <name evidence="4" type="ORF">QOZ97_001479</name>
</gene>
<evidence type="ECO:0000313" key="5">
    <source>
        <dbReference type="Proteomes" id="UP001238601"/>
    </source>
</evidence>
<evidence type="ECO:0000313" key="4">
    <source>
        <dbReference type="EMBL" id="MDQ0565946.1"/>
    </source>
</evidence>
<proteinExistence type="inferred from homology"/>
<dbReference type="Gene3D" id="3.30.390.30">
    <property type="match status" value="1"/>
</dbReference>
<dbReference type="PANTHER" id="PTHR22912:SF151">
    <property type="entry name" value="DIHYDROLIPOYL DEHYDROGENASE, MITOCHONDRIAL"/>
    <property type="match status" value="1"/>
</dbReference>
<dbReference type="PANTHER" id="PTHR22912">
    <property type="entry name" value="DISULFIDE OXIDOREDUCTASE"/>
    <property type="match status" value="1"/>
</dbReference>
<evidence type="ECO:0000256" key="1">
    <source>
        <dbReference type="ARBA" id="ARBA00007532"/>
    </source>
</evidence>
<dbReference type="Proteomes" id="UP001238601">
    <property type="component" value="Unassembled WGS sequence"/>
</dbReference>
<keyword evidence="2" id="KW-0520">NAD</keyword>
<dbReference type="SUPFAM" id="SSF55424">
    <property type="entry name" value="FAD/NAD-linked reductases, dimerisation (C-terminal) domain"/>
    <property type="match status" value="1"/>
</dbReference>
<accession>A0ABU0N933</accession>
<dbReference type="Pfam" id="PF02852">
    <property type="entry name" value="Pyr_redox_dim"/>
    <property type="match status" value="1"/>
</dbReference>
<dbReference type="InterPro" id="IPR004099">
    <property type="entry name" value="Pyr_nucl-diS_OxRdtase_dimer"/>
</dbReference>
<feature type="domain" description="Pyridine nucleotide-disulphide oxidoreductase dimerisation" evidence="3">
    <location>
        <begin position="1"/>
        <end position="89"/>
    </location>
</feature>
<dbReference type="InterPro" id="IPR050151">
    <property type="entry name" value="Class-I_Pyr_Nuc-Dis_Oxidored"/>
</dbReference>
<evidence type="ECO:0000256" key="2">
    <source>
        <dbReference type="ARBA" id="ARBA00023027"/>
    </source>
</evidence>
<comment type="similarity">
    <text evidence="1">Belongs to the class-I pyridine nucleotide-disulfide oxidoreductase family.</text>
</comment>
<sequence length="95" mass="10453">MSEEEANEEGRSFEVKCGRASDWFTARRVDEPVYAYKTLVEDGSGKILGAHLVGPHADEVINIFGLAIRHGLTVEDLKTTMFAYPTGASDIGYML</sequence>
<dbReference type="PRINTS" id="PR00411">
    <property type="entry name" value="PNDRDTASEI"/>
</dbReference>
<evidence type="ECO:0000259" key="3">
    <source>
        <dbReference type="Pfam" id="PF02852"/>
    </source>
</evidence>
<comment type="caution">
    <text evidence="4">The sequence shown here is derived from an EMBL/GenBank/DDBJ whole genome shotgun (WGS) entry which is preliminary data.</text>
</comment>
<reference evidence="4 5" key="1">
    <citation type="submission" date="2023-07" db="EMBL/GenBank/DDBJ databases">
        <title>Genomic Encyclopedia of Type Strains, Phase IV (KMG-IV): sequencing the most valuable type-strain genomes for metagenomic binning, comparative biology and taxonomic classification.</title>
        <authorList>
            <person name="Goeker M."/>
        </authorList>
    </citation>
    <scope>NUCLEOTIDE SEQUENCE [LARGE SCALE GENOMIC DNA]</scope>
    <source>
        <strain evidence="4 5">DSM 14432</strain>
    </source>
</reference>
<dbReference type="InterPro" id="IPR016156">
    <property type="entry name" value="FAD/NAD-linked_Rdtase_dimer_sf"/>
</dbReference>
<keyword evidence="4" id="KW-0670">Pyruvate</keyword>
<organism evidence="4 5">
    <name type="scientific">Qipengyuania citrea</name>
    <dbReference type="NCBI Taxonomy" id="225971"/>
    <lineage>
        <taxon>Bacteria</taxon>
        <taxon>Pseudomonadati</taxon>
        <taxon>Pseudomonadota</taxon>
        <taxon>Alphaproteobacteria</taxon>
        <taxon>Sphingomonadales</taxon>
        <taxon>Erythrobacteraceae</taxon>
        <taxon>Qipengyuania</taxon>
    </lineage>
</organism>